<dbReference type="Proteomes" id="UP000234950">
    <property type="component" value="Unassembled WGS sequence"/>
</dbReference>
<dbReference type="InterPro" id="IPR050498">
    <property type="entry name" value="Ycf3"/>
</dbReference>
<feature type="repeat" description="TPR" evidence="3">
    <location>
        <begin position="170"/>
        <end position="203"/>
    </location>
</feature>
<feature type="repeat" description="TPR" evidence="3">
    <location>
        <begin position="34"/>
        <end position="67"/>
    </location>
</feature>
<gene>
    <name evidence="4" type="ORF">CVD27_26190</name>
</gene>
<dbReference type="SUPFAM" id="SSF48452">
    <property type="entry name" value="TPR-like"/>
    <property type="match status" value="1"/>
</dbReference>
<accession>A0A2N5H6V8</accession>
<evidence type="ECO:0000313" key="4">
    <source>
        <dbReference type="EMBL" id="PLS01257.1"/>
    </source>
</evidence>
<evidence type="ECO:0000313" key="5">
    <source>
        <dbReference type="Proteomes" id="UP000234950"/>
    </source>
</evidence>
<dbReference type="PROSITE" id="PS50293">
    <property type="entry name" value="TPR_REGION"/>
    <property type="match status" value="3"/>
</dbReference>
<protein>
    <submittedName>
        <fullName evidence="4">Uncharacterized protein</fullName>
    </submittedName>
</protein>
<feature type="repeat" description="TPR" evidence="3">
    <location>
        <begin position="3"/>
        <end position="33"/>
    </location>
</feature>
<organism evidence="4 5">
    <name type="scientific">Neobacillus cucumis</name>
    <dbReference type="NCBI Taxonomy" id="1740721"/>
    <lineage>
        <taxon>Bacteria</taxon>
        <taxon>Bacillati</taxon>
        <taxon>Bacillota</taxon>
        <taxon>Bacilli</taxon>
        <taxon>Bacillales</taxon>
        <taxon>Bacillaceae</taxon>
        <taxon>Neobacillus</taxon>
    </lineage>
</organism>
<name>A0A2N5H6V8_9BACI</name>
<comment type="caution">
    <text evidence="4">The sequence shown here is derived from an EMBL/GenBank/DDBJ whole genome shotgun (WGS) entry which is preliminary data.</text>
</comment>
<dbReference type="InterPro" id="IPR011990">
    <property type="entry name" value="TPR-like_helical_dom_sf"/>
</dbReference>
<dbReference type="AlphaFoldDB" id="A0A2N5H6V8"/>
<evidence type="ECO:0000256" key="3">
    <source>
        <dbReference type="PROSITE-ProRule" id="PRU00339"/>
    </source>
</evidence>
<proteinExistence type="predicted"/>
<dbReference type="InterPro" id="IPR019734">
    <property type="entry name" value="TPR_rpt"/>
</dbReference>
<dbReference type="Pfam" id="PF13432">
    <property type="entry name" value="TPR_16"/>
    <property type="match status" value="1"/>
</dbReference>
<feature type="repeat" description="TPR" evidence="3">
    <location>
        <begin position="68"/>
        <end position="101"/>
    </location>
</feature>
<dbReference type="OrthoDB" id="9769030at2"/>
<dbReference type="InterPro" id="IPR013105">
    <property type="entry name" value="TPR_2"/>
</dbReference>
<dbReference type="PANTHER" id="PTHR44858">
    <property type="entry name" value="TETRATRICOPEPTIDE REPEAT PROTEIN 6"/>
    <property type="match status" value="1"/>
</dbReference>
<dbReference type="RefSeq" id="WP_101651958.1">
    <property type="nucleotide sequence ID" value="NZ_PGVE01000102.1"/>
</dbReference>
<dbReference type="Gene3D" id="1.25.40.10">
    <property type="entry name" value="Tetratricopeptide repeat domain"/>
    <property type="match status" value="2"/>
</dbReference>
<keyword evidence="2 3" id="KW-0802">TPR repeat</keyword>
<dbReference type="PANTHER" id="PTHR44858:SF1">
    <property type="entry name" value="UDP-N-ACETYLGLUCOSAMINE--PEPTIDE N-ACETYLGLUCOSAMINYLTRANSFERASE SPINDLY-RELATED"/>
    <property type="match status" value="1"/>
</dbReference>
<keyword evidence="5" id="KW-1185">Reference proteome</keyword>
<keyword evidence="1" id="KW-0677">Repeat</keyword>
<dbReference type="Pfam" id="PF07719">
    <property type="entry name" value="TPR_2"/>
    <property type="match status" value="1"/>
</dbReference>
<dbReference type="SMART" id="SM00028">
    <property type="entry name" value="TPR"/>
    <property type="match status" value="6"/>
</dbReference>
<dbReference type="PROSITE" id="PS50005">
    <property type="entry name" value="TPR"/>
    <property type="match status" value="4"/>
</dbReference>
<evidence type="ECO:0000256" key="2">
    <source>
        <dbReference type="ARBA" id="ARBA00022803"/>
    </source>
</evidence>
<evidence type="ECO:0000256" key="1">
    <source>
        <dbReference type="ARBA" id="ARBA00022737"/>
    </source>
</evidence>
<dbReference type="Pfam" id="PF13414">
    <property type="entry name" value="TPR_11"/>
    <property type="match status" value="1"/>
</dbReference>
<sequence>MDNNQLGVKYMQEGNWEEAAKAFNEAIEQNPKDPVSYINFGNVLSAVGDDEKALKFYQKAIEIDENSATAYYSIGNLYYKNEQYDLAKNMFEQAMKKGLQTSDNFFLLGTSLNKLGHGKLALPYLQRSVELNEKDTEARFEYALCLLQQELIDEASLQFEECIKQDSNYSDAYYFLGLVLAHKGDMERAYSILEKALALHPDHLMAKQAKSILKKISETS</sequence>
<reference evidence="4 5" key="1">
    <citation type="submission" date="2017-11" db="EMBL/GenBank/DDBJ databases">
        <title>Comparitive Functional Genomics of Dry Heat Resistant strains isolated from the Viking Spacecraft.</title>
        <authorList>
            <person name="Seuylemezian A."/>
            <person name="Cooper K."/>
            <person name="Vaishampayan P."/>
        </authorList>
    </citation>
    <scope>NUCLEOTIDE SEQUENCE [LARGE SCALE GENOMIC DNA]</scope>
    <source>
        <strain evidence="4 5">V32-6</strain>
    </source>
</reference>
<dbReference type="EMBL" id="PGVE01000102">
    <property type="protein sequence ID" value="PLS01257.1"/>
    <property type="molecule type" value="Genomic_DNA"/>
</dbReference>